<dbReference type="Pfam" id="PF01381">
    <property type="entry name" value="HTH_3"/>
    <property type="match status" value="1"/>
</dbReference>
<dbReference type="STRING" id="137733.SAMN05421767_10655"/>
<dbReference type="InterPro" id="IPR001387">
    <property type="entry name" value="Cro/C1-type_HTH"/>
</dbReference>
<dbReference type="CDD" id="cd00093">
    <property type="entry name" value="HTH_XRE"/>
    <property type="match status" value="1"/>
</dbReference>
<dbReference type="InterPro" id="IPR010982">
    <property type="entry name" value="Lambda_DNA-bd_dom_sf"/>
</dbReference>
<dbReference type="Gene3D" id="1.10.260.40">
    <property type="entry name" value="lambda repressor-like DNA-binding domains"/>
    <property type="match status" value="1"/>
</dbReference>
<sequence length="78" mass="9169">MNKTQYTLKMLRAKEDITQKEAGERVGVSEATWHNWEKQKSFPNVPQIKAIENNFNVTYDEIIFFDVKHGLTVKLNKE</sequence>
<evidence type="ECO:0000256" key="1">
    <source>
        <dbReference type="ARBA" id="ARBA00023125"/>
    </source>
</evidence>
<dbReference type="RefSeq" id="WP_245711112.1">
    <property type="nucleotide sequence ID" value="NZ_FOGF01000006.1"/>
</dbReference>
<dbReference type="Proteomes" id="UP000198556">
    <property type="component" value="Unassembled WGS sequence"/>
</dbReference>
<dbReference type="PANTHER" id="PTHR46558:SF4">
    <property type="entry name" value="DNA-BIDING PHAGE PROTEIN"/>
    <property type="match status" value="1"/>
</dbReference>
<organism evidence="3 4">
    <name type="scientific">Granulicatella balaenopterae</name>
    <dbReference type="NCBI Taxonomy" id="137733"/>
    <lineage>
        <taxon>Bacteria</taxon>
        <taxon>Bacillati</taxon>
        <taxon>Bacillota</taxon>
        <taxon>Bacilli</taxon>
        <taxon>Lactobacillales</taxon>
        <taxon>Carnobacteriaceae</taxon>
        <taxon>Granulicatella</taxon>
    </lineage>
</organism>
<proteinExistence type="predicted"/>
<dbReference type="PROSITE" id="PS50943">
    <property type="entry name" value="HTH_CROC1"/>
    <property type="match status" value="1"/>
</dbReference>
<protein>
    <submittedName>
        <fullName evidence="3">DNA-binding transcriptional regulator, XRE-family HTH domain</fullName>
    </submittedName>
</protein>
<name>A0A1H9IQ90_9LACT</name>
<evidence type="ECO:0000259" key="2">
    <source>
        <dbReference type="PROSITE" id="PS50943"/>
    </source>
</evidence>
<dbReference type="PANTHER" id="PTHR46558">
    <property type="entry name" value="TRACRIPTIONAL REGULATORY PROTEIN-RELATED-RELATED"/>
    <property type="match status" value="1"/>
</dbReference>
<dbReference type="SMART" id="SM00530">
    <property type="entry name" value="HTH_XRE"/>
    <property type="match status" value="1"/>
</dbReference>
<dbReference type="AlphaFoldDB" id="A0A1H9IQ90"/>
<keyword evidence="1 3" id="KW-0238">DNA-binding</keyword>
<accession>A0A1H9IQ90</accession>
<evidence type="ECO:0000313" key="3">
    <source>
        <dbReference type="EMBL" id="SEQ76687.1"/>
    </source>
</evidence>
<reference evidence="3 4" key="1">
    <citation type="submission" date="2016-10" db="EMBL/GenBank/DDBJ databases">
        <authorList>
            <person name="de Groot N.N."/>
        </authorList>
    </citation>
    <scope>NUCLEOTIDE SEQUENCE [LARGE SCALE GENOMIC DNA]</scope>
    <source>
        <strain evidence="3 4">DSM 15827</strain>
    </source>
</reference>
<dbReference type="EMBL" id="FOGF01000006">
    <property type="protein sequence ID" value="SEQ76687.1"/>
    <property type="molecule type" value="Genomic_DNA"/>
</dbReference>
<keyword evidence="4" id="KW-1185">Reference proteome</keyword>
<dbReference type="SUPFAM" id="SSF47413">
    <property type="entry name" value="lambda repressor-like DNA-binding domains"/>
    <property type="match status" value="1"/>
</dbReference>
<feature type="domain" description="HTH cro/C1-type" evidence="2">
    <location>
        <begin position="8"/>
        <end position="62"/>
    </location>
</feature>
<gene>
    <name evidence="3" type="ORF">SAMN05421767_10655</name>
</gene>
<dbReference type="GO" id="GO:0003677">
    <property type="term" value="F:DNA binding"/>
    <property type="evidence" value="ECO:0007669"/>
    <property type="project" value="UniProtKB-KW"/>
</dbReference>
<evidence type="ECO:0000313" key="4">
    <source>
        <dbReference type="Proteomes" id="UP000198556"/>
    </source>
</evidence>